<keyword evidence="1" id="KW-1133">Transmembrane helix</keyword>
<reference evidence="3" key="1">
    <citation type="submission" date="2016-01" db="EMBL/GenBank/DDBJ databases">
        <authorList>
            <person name="Mitreva M."/>
            <person name="Pepin K.H."/>
            <person name="Mihindukulasuriya K.A."/>
            <person name="Fulton R."/>
            <person name="Fronick C."/>
            <person name="O'Laughlin M."/>
            <person name="Miner T."/>
            <person name="Herter B."/>
            <person name="Rosa B.A."/>
            <person name="Cordes M."/>
            <person name="Tomlinson C."/>
            <person name="Wollam A."/>
            <person name="Palsikar V.B."/>
            <person name="Mardis E.R."/>
            <person name="Wilson R.K."/>
        </authorList>
    </citation>
    <scope>NUCLEOTIDE SEQUENCE [LARGE SCALE GENOMIC DNA]</scope>
    <source>
        <strain evidence="3">MJR7757B</strain>
    </source>
</reference>
<sequence length="182" mass="21265">MAVEVNLEKYGHRKKGFLGFSWTSFFFGFFVPIFRVDLVGFLIFVSPYLLMIVDLFVIGTGINDRDTVTIAIAIIISILSVILRIITNLILPFIYNRFYTKSLLKRGYLPPEDDDYSNAILKGNRYLEYTNEDLLDKEKMERYKLIIEEYEKERKKDLHTVIMVFVLIGVLIAIFAFMASYK</sequence>
<proteinExistence type="predicted"/>
<evidence type="ECO:0000313" key="2">
    <source>
        <dbReference type="EMBL" id="KXA16881.1"/>
    </source>
</evidence>
<name>A0A133NKT4_FUSNU</name>
<accession>A0A133NKT4</accession>
<feature type="transmembrane region" description="Helical" evidence="1">
    <location>
        <begin position="161"/>
        <end position="181"/>
    </location>
</feature>
<dbReference type="RefSeq" id="WP_022069870.1">
    <property type="nucleotide sequence ID" value="NZ_KQ956764.1"/>
</dbReference>
<gene>
    <name evidence="2" type="ORF">HMPREF3221_02004</name>
</gene>
<comment type="caution">
    <text evidence="2">The sequence shown here is derived from an EMBL/GenBank/DDBJ whole genome shotgun (WGS) entry which is preliminary data.</text>
</comment>
<evidence type="ECO:0000256" key="1">
    <source>
        <dbReference type="SAM" id="Phobius"/>
    </source>
</evidence>
<keyword evidence="1" id="KW-0812">Transmembrane</keyword>
<dbReference type="AlphaFoldDB" id="A0A133NKT4"/>
<feature type="transmembrane region" description="Helical" evidence="1">
    <location>
        <begin position="68"/>
        <end position="95"/>
    </location>
</feature>
<protein>
    <submittedName>
        <fullName evidence="2">Uncharacterized protein</fullName>
    </submittedName>
</protein>
<dbReference type="PATRIC" id="fig|851.8.peg.2020"/>
<keyword evidence="3" id="KW-1185">Reference proteome</keyword>
<organism evidence="2 3">
    <name type="scientific">Fusobacterium nucleatum</name>
    <dbReference type="NCBI Taxonomy" id="851"/>
    <lineage>
        <taxon>Bacteria</taxon>
        <taxon>Fusobacteriati</taxon>
        <taxon>Fusobacteriota</taxon>
        <taxon>Fusobacteriia</taxon>
        <taxon>Fusobacteriales</taxon>
        <taxon>Fusobacteriaceae</taxon>
        <taxon>Fusobacterium</taxon>
    </lineage>
</organism>
<feature type="transmembrane region" description="Helical" evidence="1">
    <location>
        <begin position="16"/>
        <end position="34"/>
    </location>
</feature>
<dbReference type="EMBL" id="LRPY01000210">
    <property type="protein sequence ID" value="KXA16881.1"/>
    <property type="molecule type" value="Genomic_DNA"/>
</dbReference>
<evidence type="ECO:0000313" key="3">
    <source>
        <dbReference type="Proteomes" id="UP000070401"/>
    </source>
</evidence>
<feature type="transmembrane region" description="Helical" evidence="1">
    <location>
        <begin position="41"/>
        <end position="62"/>
    </location>
</feature>
<dbReference type="Proteomes" id="UP000070401">
    <property type="component" value="Unassembled WGS sequence"/>
</dbReference>
<keyword evidence="1" id="KW-0472">Membrane</keyword>